<sequence>MGENILDRQTHTELMAHNATTTNQQIIRNISHSKSICFISETGRADRPLQDPSVRYRCFHPAETLMQRGHFCSIYSAAQFYNNPCIDFDVYVFHRPNMARPNFREIVQLLRKHGRVLIADYDDLIFGTEDIALVSSAVKNGTLSPDHAIAAFASNLAGLCEFDRVTASTEPLAARVRQFNPDARVEVVPNIIPESILSTHEALGTHLYPRPGNTIGYFAGTRSHDKDFPVVEEALHRVLSENPDFNLLVVGPVAIPLGISSLPNVSTAPVVNYWRLPSLMTMCATVIAPLEMSDFNACKSRVKFLEAALTGCRLIASPIPDMQTIGTDHLTLAANLDDWYEALSWVPDPASKRNLALHNLNFLRRNCSVDGLENLGELK</sequence>
<accession>B3PFZ0</accession>
<dbReference type="Gene3D" id="3.40.50.2000">
    <property type="entry name" value="Glycogen Phosphorylase B"/>
    <property type="match status" value="1"/>
</dbReference>
<dbReference type="Proteomes" id="UP000001036">
    <property type="component" value="Chromosome"/>
</dbReference>
<evidence type="ECO:0008006" key="3">
    <source>
        <dbReference type="Google" id="ProtNLM"/>
    </source>
</evidence>
<dbReference type="AlphaFoldDB" id="B3PFZ0"/>
<dbReference type="SUPFAM" id="SSF53756">
    <property type="entry name" value="UDP-Glycosyltransferase/glycogen phosphorylase"/>
    <property type="match status" value="1"/>
</dbReference>
<dbReference type="RefSeq" id="WP_012489019.1">
    <property type="nucleotide sequence ID" value="NC_010995.1"/>
</dbReference>
<proteinExistence type="predicted"/>
<dbReference type="STRING" id="498211.CJA_3444"/>
<evidence type="ECO:0000313" key="1">
    <source>
        <dbReference type="EMBL" id="ACE84149.1"/>
    </source>
</evidence>
<dbReference type="OrthoDB" id="5123492at2"/>
<dbReference type="KEGG" id="cja:CJA_3444"/>
<gene>
    <name evidence="1" type="ordered locus">CJA_3444</name>
</gene>
<keyword evidence="2" id="KW-1185">Reference proteome</keyword>
<dbReference type="EMBL" id="CP000934">
    <property type="protein sequence ID" value="ACE84149.1"/>
    <property type="molecule type" value="Genomic_DNA"/>
</dbReference>
<name>B3PFZ0_CELJU</name>
<organism evidence="1 2">
    <name type="scientific">Cellvibrio japonicus (strain Ueda107)</name>
    <name type="common">Pseudomonas fluorescens subsp. cellulosa</name>
    <dbReference type="NCBI Taxonomy" id="498211"/>
    <lineage>
        <taxon>Bacteria</taxon>
        <taxon>Pseudomonadati</taxon>
        <taxon>Pseudomonadota</taxon>
        <taxon>Gammaproteobacteria</taxon>
        <taxon>Cellvibrionales</taxon>
        <taxon>Cellvibrionaceae</taxon>
        <taxon>Cellvibrio</taxon>
    </lineage>
</organism>
<evidence type="ECO:0000313" key="2">
    <source>
        <dbReference type="Proteomes" id="UP000001036"/>
    </source>
</evidence>
<reference evidence="1 2" key="1">
    <citation type="journal article" date="2008" name="J. Bacteriol.">
        <title>Insights into plant cell wall degradation from the genome sequence of the soil bacterium Cellvibrio japonicus.</title>
        <authorList>
            <person name="Deboy R.T."/>
            <person name="Mongodin E.F."/>
            <person name="Fouts D.E."/>
            <person name="Tailford L.E."/>
            <person name="Khouri H."/>
            <person name="Emerson J.B."/>
            <person name="Mohamoud Y."/>
            <person name="Watkins K."/>
            <person name="Henrissat B."/>
            <person name="Gilbert H.J."/>
            <person name="Nelson K.E."/>
        </authorList>
    </citation>
    <scope>NUCLEOTIDE SEQUENCE [LARGE SCALE GENOMIC DNA]</scope>
    <source>
        <strain evidence="1 2">Ueda107</strain>
    </source>
</reference>
<dbReference type="eggNOG" id="COG0438">
    <property type="taxonomic scope" value="Bacteria"/>
</dbReference>
<protein>
    <recommendedName>
        <fullName evidence="3">Glycosyltransferase</fullName>
    </recommendedName>
</protein>
<dbReference type="HOGENOM" id="CLU_805948_0_0_6"/>